<dbReference type="EMBL" id="WTYM01000044">
    <property type="protein sequence ID" value="MXO60042.1"/>
    <property type="molecule type" value="Genomic_DNA"/>
</dbReference>
<dbReference type="Proteomes" id="UP000433652">
    <property type="component" value="Unassembled WGS sequence"/>
</dbReference>
<name>A0A6I4T099_9SPHN</name>
<evidence type="ECO:0000313" key="2">
    <source>
        <dbReference type="Proteomes" id="UP000433652"/>
    </source>
</evidence>
<keyword evidence="2" id="KW-1185">Reference proteome</keyword>
<accession>A0A6I4T099</accession>
<dbReference type="AlphaFoldDB" id="A0A6I4T099"/>
<comment type="caution">
    <text evidence="1">The sequence shown here is derived from an EMBL/GenBank/DDBJ whole genome shotgun (WGS) entry which is preliminary data.</text>
</comment>
<proteinExistence type="predicted"/>
<sequence>MSGKPLQLSRRALIGGLASSEGLLLSGCADQQPPTYGNLLRMGDNLTYGAQRALFSPTALAREYDR</sequence>
<dbReference type="RefSeq" id="WP_159795160.1">
    <property type="nucleotide sequence ID" value="NZ_WTYM01000044.1"/>
</dbReference>
<organism evidence="1 2">
    <name type="scientific">Croceibacterium salegens</name>
    <dbReference type="NCBI Taxonomy" id="1737568"/>
    <lineage>
        <taxon>Bacteria</taxon>
        <taxon>Pseudomonadati</taxon>
        <taxon>Pseudomonadota</taxon>
        <taxon>Alphaproteobacteria</taxon>
        <taxon>Sphingomonadales</taxon>
        <taxon>Erythrobacteraceae</taxon>
        <taxon>Croceibacterium</taxon>
    </lineage>
</organism>
<evidence type="ECO:0000313" key="1">
    <source>
        <dbReference type="EMBL" id="MXO60042.1"/>
    </source>
</evidence>
<gene>
    <name evidence="1" type="ORF">GRI89_10875</name>
</gene>
<protein>
    <submittedName>
        <fullName evidence="1">Uncharacterized protein</fullName>
    </submittedName>
</protein>
<reference evidence="1 2" key="1">
    <citation type="submission" date="2019-12" db="EMBL/GenBank/DDBJ databases">
        <title>Genomic-based taxomic classification of the family Erythrobacteraceae.</title>
        <authorList>
            <person name="Xu L."/>
        </authorList>
    </citation>
    <scope>NUCLEOTIDE SEQUENCE [LARGE SCALE GENOMIC DNA]</scope>
    <source>
        <strain evidence="1 2">MCCC 1K01500</strain>
    </source>
</reference>